<dbReference type="OrthoDB" id="9987785at2"/>
<dbReference type="EMBL" id="QMIG01000026">
    <property type="protein sequence ID" value="RAW10584.1"/>
    <property type="molecule type" value="Genomic_DNA"/>
</dbReference>
<dbReference type="Proteomes" id="UP000250462">
    <property type="component" value="Unassembled WGS sequence"/>
</dbReference>
<evidence type="ECO:0000256" key="1">
    <source>
        <dbReference type="SAM" id="Phobius"/>
    </source>
</evidence>
<keyword evidence="1" id="KW-0472">Membrane</keyword>
<organism evidence="2 3">
    <name type="scientific">Phytoactinopolyspora halophila</name>
    <dbReference type="NCBI Taxonomy" id="1981511"/>
    <lineage>
        <taxon>Bacteria</taxon>
        <taxon>Bacillati</taxon>
        <taxon>Actinomycetota</taxon>
        <taxon>Actinomycetes</taxon>
        <taxon>Jiangellales</taxon>
        <taxon>Jiangellaceae</taxon>
        <taxon>Phytoactinopolyspora</taxon>
    </lineage>
</organism>
<dbReference type="RefSeq" id="WP_112259890.1">
    <property type="nucleotide sequence ID" value="NZ_QMIG01000026.1"/>
</dbReference>
<evidence type="ECO:0000313" key="3">
    <source>
        <dbReference type="Proteomes" id="UP000250462"/>
    </source>
</evidence>
<gene>
    <name evidence="2" type="ORF">DPM12_18755</name>
</gene>
<protein>
    <submittedName>
        <fullName evidence="2">Uncharacterized protein</fullName>
    </submittedName>
</protein>
<reference evidence="2 3" key="1">
    <citation type="submission" date="2018-06" db="EMBL/GenBank/DDBJ databases">
        <title>Phytoactinopolyspora halophila sp. nov., a novel halophilic actinomycete isolated from a saline soil in China.</title>
        <authorList>
            <person name="Tang S.-K."/>
        </authorList>
    </citation>
    <scope>NUCLEOTIDE SEQUENCE [LARGE SCALE GENOMIC DNA]</scope>
    <source>
        <strain evidence="2 3">YIM 96934</strain>
    </source>
</reference>
<feature type="transmembrane region" description="Helical" evidence="1">
    <location>
        <begin position="53"/>
        <end position="74"/>
    </location>
</feature>
<sequence length="178" mass="19450">MSALYPLQERRRLGRKYRWAAIALWAFIFVIGIAIVGNLASQDDSGFRDDINPLVAILLLIVGIGIAVMSLAVVHSRSAAWRRAARVEVPPVSAQGTITDITHTRLASFVTIDVDGGSELRVRTRDRNDTWSVAGDAVVIELYGTEGTVLGAYRNERTGRTRAVSTRLNRGDTESTLA</sequence>
<keyword evidence="3" id="KW-1185">Reference proteome</keyword>
<name>A0A329QE56_9ACTN</name>
<feature type="transmembrane region" description="Helical" evidence="1">
    <location>
        <begin position="21"/>
        <end position="41"/>
    </location>
</feature>
<keyword evidence="1" id="KW-1133">Transmembrane helix</keyword>
<comment type="caution">
    <text evidence="2">The sequence shown here is derived from an EMBL/GenBank/DDBJ whole genome shotgun (WGS) entry which is preliminary data.</text>
</comment>
<evidence type="ECO:0000313" key="2">
    <source>
        <dbReference type="EMBL" id="RAW10584.1"/>
    </source>
</evidence>
<accession>A0A329QE56</accession>
<dbReference type="AlphaFoldDB" id="A0A329QE56"/>
<keyword evidence="1" id="KW-0812">Transmembrane</keyword>
<proteinExistence type="predicted"/>